<proteinExistence type="predicted"/>
<evidence type="ECO:0000256" key="3">
    <source>
        <dbReference type="SAM" id="SignalP"/>
    </source>
</evidence>
<dbReference type="AlphaFoldDB" id="A0A7E4W2P0"/>
<evidence type="ECO:0000313" key="5">
    <source>
        <dbReference type="WBParaSite" id="Pan_g6265.t1"/>
    </source>
</evidence>
<organism evidence="4 5">
    <name type="scientific">Panagrellus redivivus</name>
    <name type="common">Microworm</name>
    <dbReference type="NCBI Taxonomy" id="6233"/>
    <lineage>
        <taxon>Eukaryota</taxon>
        <taxon>Metazoa</taxon>
        <taxon>Ecdysozoa</taxon>
        <taxon>Nematoda</taxon>
        <taxon>Chromadorea</taxon>
        <taxon>Rhabditida</taxon>
        <taxon>Tylenchina</taxon>
        <taxon>Panagrolaimomorpha</taxon>
        <taxon>Panagrolaimoidea</taxon>
        <taxon>Panagrolaimidae</taxon>
        <taxon>Panagrellus</taxon>
    </lineage>
</organism>
<name>A0A7E4W2P0_PANRE</name>
<keyword evidence="2" id="KW-0812">Transmembrane</keyword>
<feature type="transmembrane region" description="Helical" evidence="2">
    <location>
        <begin position="259"/>
        <end position="281"/>
    </location>
</feature>
<dbReference type="Proteomes" id="UP000492821">
    <property type="component" value="Unassembled WGS sequence"/>
</dbReference>
<reference evidence="5" key="2">
    <citation type="submission" date="2020-10" db="UniProtKB">
        <authorList>
            <consortium name="WormBaseParasite"/>
        </authorList>
    </citation>
    <scope>IDENTIFICATION</scope>
</reference>
<keyword evidence="2" id="KW-1133">Transmembrane helix</keyword>
<reference evidence="4" key="1">
    <citation type="journal article" date="2013" name="Genetics">
        <title>The draft genome and transcriptome of Panagrellus redivivus are shaped by the harsh demands of a free-living lifestyle.</title>
        <authorList>
            <person name="Srinivasan J."/>
            <person name="Dillman A.R."/>
            <person name="Macchietto M.G."/>
            <person name="Heikkinen L."/>
            <person name="Lakso M."/>
            <person name="Fracchia K.M."/>
            <person name="Antoshechkin I."/>
            <person name="Mortazavi A."/>
            <person name="Wong G."/>
            <person name="Sternberg P.W."/>
        </authorList>
    </citation>
    <scope>NUCLEOTIDE SEQUENCE [LARGE SCALE GENOMIC DNA]</scope>
    <source>
        <strain evidence="4">MT8872</strain>
    </source>
</reference>
<evidence type="ECO:0000256" key="2">
    <source>
        <dbReference type="SAM" id="Phobius"/>
    </source>
</evidence>
<feature type="chain" id="PRO_5028972639" evidence="3">
    <location>
        <begin position="20"/>
        <end position="557"/>
    </location>
</feature>
<keyword evidence="2" id="KW-0472">Membrane</keyword>
<evidence type="ECO:0000313" key="4">
    <source>
        <dbReference type="Proteomes" id="UP000492821"/>
    </source>
</evidence>
<evidence type="ECO:0000256" key="1">
    <source>
        <dbReference type="SAM" id="MobiDB-lite"/>
    </source>
</evidence>
<feature type="signal peptide" evidence="3">
    <location>
        <begin position="1"/>
        <end position="19"/>
    </location>
</feature>
<keyword evidence="4" id="KW-1185">Reference proteome</keyword>
<sequence>MNGRLGAVIVLTLVNVAFADEIIRANEDLPSYLRGAVSFDETGTLKLHGYKEDTPHITFNLTFNKPVVTFHLCTQPRSLCSLPVDDHQRAVFCLKTESNQFLYKDECPPGMSGVEIITENADAGSFLISNDENGAKVPIRIENCAKLDFEIGDAYNYDYMILRTNPEVKFETKKLKILERANIRRSEILYFKNTNPKCGVYLLLNDTLITTNDNVGKLPSFFDPYFTVPPSPPPTNATEAEDEEAGEAVASAAVPVLKIVFIVVGVVVILVFVFVFFFLLYQRKKRKEYQAQSLSDKTPPLLLPKGSSNDVVAPVTPEKAPIRTPAPSAEMQSTPGASKQPPSTAVAPPPPSTDQKSATNSAVTAFQPPRGLRAMRTADELYRLALTADVRVERNVYLDLAIESANDEINAWEKSPAGKRNDTSILPLVAQRIISARQRKLTMLQSKIPNRLLPEQVDGLSYEDINDLALIEMKSMNIRYALFDMACDAIKRAYEEAYATASFDKESVDPLVYQVQLGVLELNEEPLRVAEQRRRLVEDYLRLKGIIVKEGFNSKSR</sequence>
<feature type="compositionally biased region" description="Polar residues" evidence="1">
    <location>
        <begin position="354"/>
        <end position="364"/>
    </location>
</feature>
<accession>A0A7E4W2P0</accession>
<dbReference type="WBParaSite" id="Pan_g6265.t1">
    <property type="protein sequence ID" value="Pan_g6265.t1"/>
    <property type="gene ID" value="Pan_g6265"/>
</dbReference>
<keyword evidence="3" id="KW-0732">Signal</keyword>
<protein>
    <submittedName>
        <fullName evidence="5">Uncharacterized protein</fullName>
    </submittedName>
</protein>
<feature type="region of interest" description="Disordered" evidence="1">
    <location>
        <begin position="289"/>
        <end position="370"/>
    </location>
</feature>